<sequence>MRPLRASRSRSPATGTAPTTPAGAGSTSRSAWPPSEPASCRWGRCGRGGSGGSAAPPTRGSWSRSSRRCTSASSPPSTRCGRRSSSLSTCSSSGPSPPDPAPVARPDRRIGRPSSSEFGRTAPPAHRDWHGGGMGGRSIVKAAKRYASESRGDDAAALTYYSVLSLFPAILVGTSLIGLLDEDATASLIEGIGSVVPPDTRTIIEDAVARLQMNPRAAGVLATFGLLAALWAASNYVAAFSRALNEVNETEETRKWWTVLIVRIVLTIVVGALTAVAGIVAATGGTVARAIGRAVGADGAAATVWTWVKWPLILVLVIVIVALLYWLAPAKRTRLRLRAPGAALAVVLWIAASIGFGLYVALFGNYDKTYGALGGVIVFLVWLWITNAALLFGFEYNATADPETDTAGTAQGEAAEPSAAPEA</sequence>
<feature type="compositionally biased region" description="Low complexity" evidence="6">
    <location>
        <begin position="53"/>
        <end position="94"/>
    </location>
</feature>
<keyword evidence="4 7" id="KW-1133">Transmembrane helix</keyword>
<reference evidence="8 9" key="1">
    <citation type="submission" date="2019-10" db="EMBL/GenBank/DDBJ databases">
        <title>Glycomyces albidus sp. nov., a novel actinomycete isolated from rhizosphere soil of wheat (Triticum aestivum L.).</title>
        <authorList>
            <person name="Qian L."/>
        </authorList>
    </citation>
    <scope>NUCLEOTIDE SEQUENCE [LARGE SCALE GENOMIC DNA]</scope>
    <source>
        <strain evidence="8 9">NEAU-7082</strain>
    </source>
</reference>
<organism evidence="8 9">
    <name type="scientific">Glycomyces albidus</name>
    <dbReference type="NCBI Taxonomy" id="2656774"/>
    <lineage>
        <taxon>Bacteria</taxon>
        <taxon>Bacillati</taxon>
        <taxon>Actinomycetota</taxon>
        <taxon>Actinomycetes</taxon>
        <taxon>Glycomycetales</taxon>
        <taxon>Glycomycetaceae</taxon>
        <taxon>Glycomyces</taxon>
    </lineage>
</organism>
<feature type="transmembrane region" description="Helical" evidence="7">
    <location>
        <begin position="158"/>
        <end position="180"/>
    </location>
</feature>
<feature type="region of interest" description="Disordered" evidence="6">
    <location>
        <begin position="404"/>
        <end position="423"/>
    </location>
</feature>
<dbReference type="PANTHER" id="PTHR30213:SF0">
    <property type="entry name" value="UPF0761 MEMBRANE PROTEIN YIHY"/>
    <property type="match status" value="1"/>
</dbReference>
<feature type="region of interest" description="Disordered" evidence="6">
    <location>
        <begin position="1"/>
        <end position="134"/>
    </location>
</feature>
<accession>A0A6L5GEI3</accession>
<dbReference type="Pfam" id="PF03631">
    <property type="entry name" value="Virul_fac_BrkB"/>
    <property type="match status" value="1"/>
</dbReference>
<feature type="transmembrane region" description="Helical" evidence="7">
    <location>
        <begin position="340"/>
        <end position="364"/>
    </location>
</feature>
<feature type="compositionally biased region" description="Low complexity" evidence="6">
    <location>
        <begin position="9"/>
        <end position="28"/>
    </location>
</feature>
<dbReference type="PANTHER" id="PTHR30213">
    <property type="entry name" value="INNER MEMBRANE PROTEIN YHJD"/>
    <property type="match status" value="1"/>
</dbReference>
<feature type="transmembrane region" description="Helical" evidence="7">
    <location>
        <begin position="217"/>
        <end position="239"/>
    </location>
</feature>
<feature type="transmembrane region" description="Helical" evidence="7">
    <location>
        <begin position="370"/>
        <end position="394"/>
    </location>
</feature>
<dbReference type="NCBIfam" id="TIGR00765">
    <property type="entry name" value="yihY_not_rbn"/>
    <property type="match status" value="1"/>
</dbReference>
<evidence type="ECO:0000256" key="6">
    <source>
        <dbReference type="SAM" id="MobiDB-lite"/>
    </source>
</evidence>
<evidence type="ECO:0000313" key="9">
    <source>
        <dbReference type="Proteomes" id="UP000477750"/>
    </source>
</evidence>
<comment type="subcellular location">
    <subcellularLocation>
        <location evidence="1">Cell membrane</location>
        <topology evidence="1">Multi-pass membrane protein</topology>
    </subcellularLocation>
</comment>
<proteinExistence type="predicted"/>
<evidence type="ECO:0000256" key="3">
    <source>
        <dbReference type="ARBA" id="ARBA00022692"/>
    </source>
</evidence>
<keyword evidence="2" id="KW-1003">Cell membrane</keyword>
<evidence type="ECO:0000256" key="2">
    <source>
        <dbReference type="ARBA" id="ARBA00022475"/>
    </source>
</evidence>
<keyword evidence="9" id="KW-1185">Reference proteome</keyword>
<evidence type="ECO:0000256" key="1">
    <source>
        <dbReference type="ARBA" id="ARBA00004651"/>
    </source>
</evidence>
<evidence type="ECO:0000256" key="7">
    <source>
        <dbReference type="SAM" id="Phobius"/>
    </source>
</evidence>
<dbReference type="InterPro" id="IPR017039">
    <property type="entry name" value="Virul_fac_BrkB"/>
</dbReference>
<name>A0A6L5GEI3_9ACTN</name>
<evidence type="ECO:0000313" key="8">
    <source>
        <dbReference type="EMBL" id="MQM28124.1"/>
    </source>
</evidence>
<protein>
    <submittedName>
        <fullName evidence="8">YihY family inner membrane protein</fullName>
    </submittedName>
</protein>
<dbReference type="Proteomes" id="UP000477750">
    <property type="component" value="Unassembled WGS sequence"/>
</dbReference>
<feature type="transmembrane region" description="Helical" evidence="7">
    <location>
        <begin position="307"/>
        <end position="328"/>
    </location>
</feature>
<dbReference type="AlphaFoldDB" id="A0A6L5GEI3"/>
<gene>
    <name evidence="8" type="ORF">GFD30_21530</name>
</gene>
<keyword evidence="5 7" id="KW-0472">Membrane</keyword>
<keyword evidence="3 7" id="KW-0812">Transmembrane</keyword>
<feature type="compositionally biased region" description="Low complexity" evidence="6">
    <location>
        <begin position="413"/>
        <end position="423"/>
    </location>
</feature>
<dbReference type="EMBL" id="WIAO01000036">
    <property type="protein sequence ID" value="MQM28124.1"/>
    <property type="molecule type" value="Genomic_DNA"/>
</dbReference>
<evidence type="ECO:0000256" key="5">
    <source>
        <dbReference type="ARBA" id="ARBA00023136"/>
    </source>
</evidence>
<feature type="transmembrane region" description="Helical" evidence="7">
    <location>
        <begin position="260"/>
        <end position="287"/>
    </location>
</feature>
<comment type="caution">
    <text evidence="8">The sequence shown here is derived from an EMBL/GenBank/DDBJ whole genome shotgun (WGS) entry which is preliminary data.</text>
</comment>
<dbReference type="GO" id="GO:0005886">
    <property type="term" value="C:plasma membrane"/>
    <property type="evidence" value="ECO:0007669"/>
    <property type="project" value="UniProtKB-SubCell"/>
</dbReference>
<evidence type="ECO:0000256" key="4">
    <source>
        <dbReference type="ARBA" id="ARBA00022989"/>
    </source>
</evidence>